<organism evidence="1">
    <name type="scientific">Arion vulgaris</name>
    <dbReference type="NCBI Taxonomy" id="1028688"/>
    <lineage>
        <taxon>Eukaryota</taxon>
        <taxon>Metazoa</taxon>
        <taxon>Spiralia</taxon>
        <taxon>Lophotrochozoa</taxon>
        <taxon>Mollusca</taxon>
        <taxon>Gastropoda</taxon>
        <taxon>Heterobranchia</taxon>
        <taxon>Euthyneura</taxon>
        <taxon>Panpulmonata</taxon>
        <taxon>Eupulmonata</taxon>
        <taxon>Stylommatophora</taxon>
        <taxon>Helicina</taxon>
        <taxon>Arionoidea</taxon>
        <taxon>Arionidae</taxon>
        <taxon>Arion</taxon>
    </lineage>
</organism>
<dbReference type="SUPFAM" id="SSF63829">
    <property type="entry name" value="Calcium-dependent phosphotriesterase"/>
    <property type="match status" value="1"/>
</dbReference>
<gene>
    <name evidence="1" type="primary">ORF32595</name>
</gene>
<protein>
    <submittedName>
        <fullName evidence="1">Uncharacterized protein</fullName>
    </submittedName>
</protein>
<accession>A0A0B6YPW7</accession>
<name>A0A0B6YPW7_9EUPU</name>
<sequence>IHEREVTIQRYIKSITAVTDLTEKLLMFGSDEEKVSMRRQIGRRVRELCEKELPTKHIRLTNSVLSAPPAAVETVCEMFGVLEKASAKQISRKKSLVASQSIDLGVMNRRSTRQSVSSNEELTDLEEYEEERMDMLSNSNTSNILHSAASMLSASSIAVDETKLEDMSHRILEVHDNDQNTDSSLQSSVAQEDVPCLNLEVAKREMCFPEMVARDCIKGVGINSQGDILVGTVSPHEGSKVFILEKHGIVRGQIEVEKNWQIHSIAADGKVSLVMPRSENKYKVKVMSGENNIDVLVYVHIESFGLNSVTATKFGTLLVTANRYATTNPVFGRSAKHGGNITMYDQEGTVLRVITNETFANLYNYLFDRPHIIATDHQGNFFVADTGRHSVTGFKPDGELMFE</sequence>
<proteinExistence type="predicted"/>
<feature type="non-terminal residue" evidence="1">
    <location>
        <position position="1"/>
    </location>
</feature>
<evidence type="ECO:0000313" key="1">
    <source>
        <dbReference type="EMBL" id="CEK58288.1"/>
    </source>
</evidence>
<dbReference type="Gene3D" id="2.120.10.30">
    <property type="entry name" value="TolB, C-terminal domain"/>
    <property type="match status" value="1"/>
</dbReference>
<feature type="non-terminal residue" evidence="1">
    <location>
        <position position="403"/>
    </location>
</feature>
<reference evidence="1" key="1">
    <citation type="submission" date="2014-12" db="EMBL/GenBank/DDBJ databases">
        <title>Insight into the proteome of Arion vulgaris.</title>
        <authorList>
            <person name="Aradska J."/>
            <person name="Bulat T."/>
            <person name="Smidak R."/>
            <person name="Sarate P."/>
            <person name="Gangsoo J."/>
            <person name="Sialana F."/>
            <person name="Bilban M."/>
            <person name="Lubec G."/>
        </authorList>
    </citation>
    <scope>NUCLEOTIDE SEQUENCE</scope>
    <source>
        <tissue evidence="1">Skin</tissue>
    </source>
</reference>
<dbReference type="AlphaFoldDB" id="A0A0B6YPW7"/>
<dbReference type="InterPro" id="IPR011042">
    <property type="entry name" value="6-blade_b-propeller_TolB-like"/>
</dbReference>
<dbReference type="EMBL" id="HACG01011423">
    <property type="protein sequence ID" value="CEK58288.1"/>
    <property type="molecule type" value="Transcribed_RNA"/>
</dbReference>